<reference evidence="1" key="1">
    <citation type="submission" date="2014-09" db="EMBL/GenBank/DDBJ databases">
        <authorList>
            <person name="Magalhaes I.L.F."/>
            <person name="Oliveira U."/>
            <person name="Santos F.R."/>
            <person name="Vidigal T.H.D.A."/>
            <person name="Brescovit A.D."/>
            <person name="Santos A.J."/>
        </authorList>
    </citation>
    <scope>NUCLEOTIDE SEQUENCE</scope>
    <source>
        <tissue evidence="1">Shoot tissue taken approximately 20 cm above the soil surface</tissue>
    </source>
</reference>
<accession>A0A0A9A8V4</accession>
<protein>
    <submittedName>
        <fullName evidence="1">Uncharacterized protein</fullName>
    </submittedName>
</protein>
<reference evidence="1" key="2">
    <citation type="journal article" date="2015" name="Data Brief">
        <title>Shoot transcriptome of the giant reed, Arundo donax.</title>
        <authorList>
            <person name="Barrero R.A."/>
            <person name="Guerrero F.D."/>
            <person name="Moolhuijzen P."/>
            <person name="Goolsby J.A."/>
            <person name="Tidwell J."/>
            <person name="Bellgard S.E."/>
            <person name="Bellgard M.I."/>
        </authorList>
    </citation>
    <scope>NUCLEOTIDE SEQUENCE</scope>
    <source>
        <tissue evidence="1">Shoot tissue taken approximately 20 cm above the soil surface</tissue>
    </source>
</reference>
<sequence>MGAHAPPPSSDFHRNWWLARGSRRRQLRPSSAPSSDWVYGYLGPNPRVRARRSWPRRHLLMWLSPWLGWWSWWPPPRLPPPSAPAVRWWWQPP</sequence>
<evidence type="ECO:0000313" key="1">
    <source>
        <dbReference type="EMBL" id="JAD43477.1"/>
    </source>
</evidence>
<dbReference type="EMBL" id="GBRH01254418">
    <property type="protein sequence ID" value="JAD43477.1"/>
    <property type="molecule type" value="Transcribed_RNA"/>
</dbReference>
<dbReference type="AlphaFoldDB" id="A0A0A9A8V4"/>
<proteinExistence type="predicted"/>
<name>A0A0A9A8V4_ARUDO</name>
<organism evidence="1">
    <name type="scientific">Arundo donax</name>
    <name type="common">Giant reed</name>
    <name type="synonym">Donax arundinaceus</name>
    <dbReference type="NCBI Taxonomy" id="35708"/>
    <lineage>
        <taxon>Eukaryota</taxon>
        <taxon>Viridiplantae</taxon>
        <taxon>Streptophyta</taxon>
        <taxon>Embryophyta</taxon>
        <taxon>Tracheophyta</taxon>
        <taxon>Spermatophyta</taxon>
        <taxon>Magnoliopsida</taxon>
        <taxon>Liliopsida</taxon>
        <taxon>Poales</taxon>
        <taxon>Poaceae</taxon>
        <taxon>PACMAD clade</taxon>
        <taxon>Arundinoideae</taxon>
        <taxon>Arundineae</taxon>
        <taxon>Arundo</taxon>
    </lineage>
</organism>